<feature type="compositionally biased region" description="Low complexity" evidence="1">
    <location>
        <begin position="116"/>
        <end position="125"/>
    </location>
</feature>
<feature type="transmembrane region" description="Helical" evidence="2">
    <location>
        <begin position="227"/>
        <end position="248"/>
    </location>
</feature>
<feature type="compositionally biased region" description="Basic and acidic residues" evidence="1">
    <location>
        <begin position="29"/>
        <end position="39"/>
    </location>
</feature>
<proteinExistence type="predicted"/>
<dbReference type="KEGG" id="sfa:Sfla_3384"/>
<dbReference type="Proteomes" id="UP000002066">
    <property type="component" value="Chromosome"/>
</dbReference>
<evidence type="ECO:0008006" key="5">
    <source>
        <dbReference type="Google" id="ProtNLM"/>
    </source>
</evidence>
<keyword evidence="2" id="KW-0472">Membrane</keyword>
<dbReference type="EMBL" id="CP002475">
    <property type="protein sequence ID" value="ADW04805.1"/>
    <property type="molecule type" value="Genomic_DNA"/>
</dbReference>
<organism evidence="3 4">
    <name type="scientific">Streptomyces pratensis (strain ATCC 33331 / IAF-45CD)</name>
    <dbReference type="NCBI Taxonomy" id="591167"/>
    <lineage>
        <taxon>Bacteria</taxon>
        <taxon>Bacillati</taxon>
        <taxon>Actinomycetota</taxon>
        <taxon>Actinomycetes</taxon>
        <taxon>Kitasatosporales</taxon>
        <taxon>Streptomycetaceae</taxon>
        <taxon>Streptomyces</taxon>
    </lineage>
</organism>
<feature type="region of interest" description="Disordered" evidence="1">
    <location>
        <begin position="434"/>
        <end position="491"/>
    </location>
</feature>
<feature type="region of interest" description="Disordered" evidence="1">
    <location>
        <begin position="1"/>
        <end position="136"/>
    </location>
</feature>
<evidence type="ECO:0000313" key="3">
    <source>
        <dbReference type="EMBL" id="ADW04805.1"/>
    </source>
</evidence>
<feature type="compositionally biased region" description="Gly residues" evidence="1">
    <location>
        <begin position="450"/>
        <end position="465"/>
    </location>
</feature>
<evidence type="ECO:0000256" key="1">
    <source>
        <dbReference type="SAM" id="MobiDB-lite"/>
    </source>
</evidence>
<keyword evidence="2" id="KW-0812">Transmembrane</keyword>
<dbReference type="AlphaFoldDB" id="A0A8D3WLT7"/>
<evidence type="ECO:0000256" key="2">
    <source>
        <dbReference type="SAM" id="Phobius"/>
    </source>
</evidence>
<accession>A0A8D3WLT7</accession>
<reference evidence="3 4" key="1">
    <citation type="submission" date="2011-01" db="EMBL/GenBank/DDBJ databases">
        <title>Complete sequence of chromosome of Streptomyces flavogriseus ATCC 33331.</title>
        <authorList>
            <consortium name="US DOE Joint Genome Institute"/>
            <person name="Lucas S."/>
            <person name="Copeland A."/>
            <person name="Lapidus A."/>
            <person name="Cheng J.-F."/>
            <person name="Goodwin L."/>
            <person name="Pitluck S."/>
            <person name="Davenport K."/>
            <person name="Detter J.C."/>
            <person name="Han C."/>
            <person name="Tapia R."/>
            <person name="Land M."/>
            <person name="Hauser L."/>
            <person name="Kyrpides N."/>
            <person name="Ivanova N."/>
            <person name="Ovchinnikova G."/>
            <person name="Pagani I."/>
            <person name="Brumm P."/>
            <person name="Mead D."/>
            <person name="Woyke T."/>
        </authorList>
    </citation>
    <scope>NUCLEOTIDE SEQUENCE [LARGE SCALE GENOMIC DNA]</scope>
    <source>
        <strain evidence="4">ATCC 33331 / IAF-45CD</strain>
    </source>
</reference>
<feature type="compositionally biased region" description="Low complexity" evidence="1">
    <location>
        <begin position="434"/>
        <end position="449"/>
    </location>
</feature>
<protein>
    <recommendedName>
        <fullName evidence="5">DUF4232 domain-containing protein</fullName>
    </recommendedName>
</protein>
<feature type="compositionally biased region" description="Gly residues" evidence="1">
    <location>
        <begin position="150"/>
        <end position="181"/>
    </location>
</feature>
<feature type="region of interest" description="Disordered" evidence="1">
    <location>
        <begin position="263"/>
        <end position="334"/>
    </location>
</feature>
<keyword evidence="2" id="KW-1133">Transmembrane helix</keyword>
<feature type="compositionally biased region" description="Gly residues" evidence="1">
    <location>
        <begin position="126"/>
        <end position="136"/>
    </location>
</feature>
<feature type="compositionally biased region" description="Basic and acidic residues" evidence="1">
    <location>
        <begin position="1"/>
        <end position="13"/>
    </location>
</feature>
<feature type="region of interest" description="Disordered" evidence="1">
    <location>
        <begin position="148"/>
        <end position="185"/>
    </location>
</feature>
<name>A0A8D3WLT7_STRFA</name>
<gene>
    <name evidence="3" type="ordered locus">Sfla_3384</name>
</gene>
<evidence type="ECO:0000313" key="4">
    <source>
        <dbReference type="Proteomes" id="UP000002066"/>
    </source>
</evidence>
<sequence>MSGPEYRHDEDRTGNGIVNHGPENTPDTDPEREGERTQDALDGAEAASGTTAPRAGSGTRETGAEGPDGDAAGSREPGGDAAGSREPDGGASDGGASDGGELDRWGPGADGPVPDGSGARDAGAGDSAGGEGAGFGGGTLTELFAVGSEAGKGSGGPGGPGGQGGSGGSGGTGGTGGFGGSGDEDMDEIALRRLLHGAVRDLEPSDGTLDHLHRAVPARRARRRQGVVGAAAAALLIGTAVPAFVHVANSNGSVAAHPAIAGHGEQAQGGSGEEAGGEADGGRTAGPADRQSEGSEGEAGKSASPSKGSEPGAGNDGTTGRDDPPGSDAAVSKACSPDQLGIASAQAGAAGSDGTVYGTFRIANVSGDACAVTSNGTVGFQAAGAADPQKITVVQHTAGDPAGGLPDPSTEPGTVFLKPTMTYEVRFAWVPSDTCPTTGGSPSPTPTDGVGSGGGGGSEGTGGAPGTTDVAAQFGSADEGPADGSVAVTHTPELGAPTAETTIANACAGTIYRTGVLNAS</sequence>